<protein>
    <recommendedName>
        <fullName evidence="5">(2Fe-2S)-binding protein</fullName>
    </recommendedName>
</protein>
<accession>A0A3S3TSI1</accession>
<sequence>MTSPACPLCKKRGIPVDRATVICHAKESAWPIGDNPYHICENPGCEVVYFSSGGCLKKADVKTRVTFKESGPPRPLCYCKQVTEEDVISAIKQGAKTVEDVIEATGIGGGGLCKFTNPYGRCCSRYYLPFIKRALESQ</sequence>
<feature type="domain" description="CopZ zinc binding" evidence="2">
    <location>
        <begin position="5"/>
        <end position="62"/>
    </location>
</feature>
<dbReference type="CDD" id="cd10141">
    <property type="entry name" value="CopZ-like_Fer2_BFD-like"/>
    <property type="match status" value="1"/>
</dbReference>
<dbReference type="Gene3D" id="2.20.25.270">
    <property type="match status" value="1"/>
</dbReference>
<name>A0A3S3TSI1_METS7</name>
<evidence type="ECO:0000313" key="4">
    <source>
        <dbReference type="Proteomes" id="UP000288215"/>
    </source>
</evidence>
<evidence type="ECO:0000259" key="1">
    <source>
        <dbReference type="Pfam" id="PF04324"/>
    </source>
</evidence>
<dbReference type="Pfam" id="PF18423">
    <property type="entry name" value="zf_CopZ"/>
    <property type="match status" value="1"/>
</dbReference>
<evidence type="ECO:0000259" key="2">
    <source>
        <dbReference type="Pfam" id="PF18423"/>
    </source>
</evidence>
<comment type="caution">
    <text evidence="3">The sequence shown here is derived from an EMBL/GenBank/DDBJ whole genome shotgun (WGS) entry which is preliminary data.</text>
</comment>
<dbReference type="Pfam" id="PF04324">
    <property type="entry name" value="Fer2_BFD"/>
    <property type="match status" value="1"/>
</dbReference>
<evidence type="ECO:0000313" key="3">
    <source>
        <dbReference type="EMBL" id="RWX73709.1"/>
    </source>
</evidence>
<organism evidence="3 4">
    <name type="scientific">Methanosuratincola subterraneus</name>
    <dbReference type="NCBI Taxonomy" id="2593994"/>
    <lineage>
        <taxon>Archaea</taxon>
        <taxon>Thermoproteota</taxon>
        <taxon>Methanosuratincolia</taxon>
        <taxon>Candidatus Methanomethylicales</taxon>
        <taxon>Candidatus Methanomethylicaceae</taxon>
        <taxon>Candidatus Methanosuratincola (ex Vanwonterghem et al. 2016)</taxon>
    </lineage>
</organism>
<evidence type="ECO:0008006" key="5">
    <source>
        <dbReference type="Google" id="ProtNLM"/>
    </source>
</evidence>
<dbReference type="InterPro" id="IPR007419">
    <property type="entry name" value="BFD-like_2Fe2S-bd_dom"/>
</dbReference>
<dbReference type="InterPro" id="IPR040890">
    <property type="entry name" value="Znf_CopZ"/>
</dbReference>
<dbReference type="InterPro" id="IPR041854">
    <property type="entry name" value="BFD-like_2Fe2S-bd_dom_sf"/>
</dbReference>
<dbReference type="Proteomes" id="UP000288215">
    <property type="component" value="Unassembled WGS sequence"/>
</dbReference>
<proteinExistence type="predicted"/>
<feature type="domain" description="BFD-like [2Fe-2S]-binding" evidence="1">
    <location>
        <begin position="76"/>
        <end position="113"/>
    </location>
</feature>
<dbReference type="AlphaFoldDB" id="A0A3S3TSI1"/>
<dbReference type="EMBL" id="RXGA01000002">
    <property type="protein sequence ID" value="RWX73709.1"/>
    <property type="molecule type" value="Genomic_DNA"/>
</dbReference>
<dbReference type="Gene3D" id="1.10.10.1100">
    <property type="entry name" value="BFD-like [2Fe-2S]-binding domain"/>
    <property type="match status" value="1"/>
</dbReference>
<gene>
    <name evidence="3" type="ORF">Metus_0488</name>
</gene>
<reference evidence="3 4" key="1">
    <citation type="submission" date="2018-12" db="EMBL/GenBank/DDBJ databases">
        <title>The complete genome of the methanogenic archaea of the candidate phylum Verstraetearchaeota, obtained from the metagenome of underground thermal water.</title>
        <authorList>
            <person name="Kadnikov V.V."/>
            <person name="Mardanov A.V."/>
            <person name="Beletsky A.V."/>
            <person name="Karnachuk O.V."/>
            <person name="Ravin N.V."/>
        </authorList>
    </citation>
    <scope>NUCLEOTIDE SEQUENCE [LARGE SCALE GENOMIC DNA]</scope>
    <source>
        <strain evidence="3">Ch88</strain>
    </source>
</reference>